<dbReference type="AlphaFoldDB" id="A0A830HT31"/>
<feature type="compositionally biased region" description="Basic residues" evidence="1">
    <location>
        <begin position="68"/>
        <end position="83"/>
    </location>
</feature>
<evidence type="ECO:0000313" key="2">
    <source>
        <dbReference type="EMBL" id="GHP10646.1"/>
    </source>
</evidence>
<feature type="region of interest" description="Disordered" evidence="1">
    <location>
        <begin position="1"/>
        <end position="142"/>
    </location>
</feature>
<sequence>MAPKAVRKRAVSPLKTRTRVGKSGGAQSSRTSRTKELPNQQSVTRARTSQKTSAARQPTTSAEMAPKATRKRAVSPLKTRTRVGKSGGAQSSRTSRTKELPNQQSVTRARSQTVSFGAEESELGKLAHEASKALPPKRNRRDEYHEITTLPWKGNWDAPRAKLEESSGHKVTPQGWWETVNHAAPVSAVDKYDKTKTFRCLHWRQGCKFNLCVTLD</sequence>
<feature type="compositionally biased region" description="Basic residues" evidence="1">
    <location>
        <begin position="1"/>
        <end position="20"/>
    </location>
</feature>
<feature type="compositionally biased region" description="Basic and acidic residues" evidence="1">
    <location>
        <begin position="122"/>
        <end position="131"/>
    </location>
</feature>
<dbReference type="Proteomes" id="UP000660262">
    <property type="component" value="Unassembled WGS sequence"/>
</dbReference>
<dbReference type="EMBL" id="BNJQ01000030">
    <property type="protein sequence ID" value="GHP10646.1"/>
    <property type="molecule type" value="Genomic_DNA"/>
</dbReference>
<name>A0A830HT31_9CHLO</name>
<feature type="compositionally biased region" description="Polar residues" evidence="1">
    <location>
        <begin position="25"/>
        <end position="62"/>
    </location>
</feature>
<organism evidence="2 3">
    <name type="scientific">Pycnococcus provasolii</name>
    <dbReference type="NCBI Taxonomy" id="41880"/>
    <lineage>
        <taxon>Eukaryota</taxon>
        <taxon>Viridiplantae</taxon>
        <taxon>Chlorophyta</taxon>
        <taxon>Pseudoscourfieldiophyceae</taxon>
        <taxon>Pseudoscourfieldiales</taxon>
        <taxon>Pycnococcaceae</taxon>
        <taxon>Pycnococcus</taxon>
    </lineage>
</organism>
<comment type="caution">
    <text evidence="2">The sequence shown here is derived from an EMBL/GenBank/DDBJ whole genome shotgun (WGS) entry which is preliminary data.</text>
</comment>
<evidence type="ECO:0000313" key="3">
    <source>
        <dbReference type="Proteomes" id="UP000660262"/>
    </source>
</evidence>
<proteinExistence type="predicted"/>
<accession>A0A830HT31</accession>
<protein>
    <submittedName>
        <fullName evidence="2">Uncharacterized protein</fullName>
    </submittedName>
</protein>
<feature type="compositionally biased region" description="Polar residues" evidence="1">
    <location>
        <begin position="88"/>
        <end position="115"/>
    </location>
</feature>
<reference evidence="2" key="1">
    <citation type="submission" date="2020-10" db="EMBL/GenBank/DDBJ databases">
        <title>Unveiling of a novel bifunctional photoreceptor, Dualchrome1, isolated from a cosmopolitan green alga.</title>
        <authorList>
            <person name="Suzuki S."/>
            <person name="Kawachi M."/>
        </authorList>
    </citation>
    <scope>NUCLEOTIDE SEQUENCE</scope>
    <source>
        <strain evidence="2">NIES 2893</strain>
    </source>
</reference>
<evidence type="ECO:0000256" key="1">
    <source>
        <dbReference type="SAM" id="MobiDB-lite"/>
    </source>
</evidence>
<gene>
    <name evidence="2" type="ORF">PPROV_000937700</name>
</gene>
<keyword evidence="3" id="KW-1185">Reference proteome</keyword>